<proteinExistence type="predicted"/>
<feature type="compositionally biased region" description="Low complexity" evidence="2">
    <location>
        <begin position="38"/>
        <end position="48"/>
    </location>
</feature>
<evidence type="ECO:0000313" key="3">
    <source>
        <dbReference type="EMBL" id="KPA78337.1"/>
    </source>
</evidence>
<dbReference type="InterPro" id="IPR026619">
    <property type="entry name" value="CEP95"/>
</dbReference>
<feature type="compositionally biased region" description="Low complexity" evidence="2">
    <location>
        <begin position="1"/>
        <end position="10"/>
    </location>
</feature>
<dbReference type="EMBL" id="LGTL01000014">
    <property type="protein sequence ID" value="KPA78337.1"/>
    <property type="molecule type" value="Genomic_DNA"/>
</dbReference>
<feature type="compositionally biased region" description="Low complexity" evidence="2">
    <location>
        <begin position="779"/>
        <end position="789"/>
    </location>
</feature>
<dbReference type="AlphaFoldDB" id="A0A0M9FY57"/>
<protein>
    <submittedName>
        <fullName evidence="3">Uncharacterized protein</fullName>
    </submittedName>
</protein>
<accession>A0A0M9FY57</accession>
<dbReference type="GO" id="GO:0005813">
    <property type="term" value="C:centrosome"/>
    <property type="evidence" value="ECO:0007669"/>
    <property type="project" value="InterPro"/>
</dbReference>
<reference evidence="3 4" key="1">
    <citation type="submission" date="2015-07" db="EMBL/GenBank/DDBJ databases">
        <title>High-quality genome of monoxenous trypanosomatid Leptomonas pyrrhocoris.</title>
        <authorList>
            <person name="Flegontov P."/>
            <person name="Butenko A."/>
            <person name="Firsov S."/>
            <person name="Vlcek C."/>
            <person name="Logacheva M.D."/>
            <person name="Field M."/>
            <person name="Filatov D."/>
            <person name="Flegontova O."/>
            <person name="Gerasimov E."/>
            <person name="Jackson A.P."/>
            <person name="Kelly S."/>
            <person name="Opperdoes F."/>
            <person name="O'Reilly A."/>
            <person name="Votypka J."/>
            <person name="Yurchenko V."/>
            <person name="Lukes J."/>
        </authorList>
    </citation>
    <scope>NUCLEOTIDE SEQUENCE [LARGE SCALE GENOMIC DNA]</scope>
    <source>
        <strain evidence="3">H10</strain>
    </source>
</reference>
<feature type="region of interest" description="Disordered" evidence="2">
    <location>
        <begin position="136"/>
        <end position="157"/>
    </location>
</feature>
<sequence>MPIAVGSSSGSSGGSGTGGRRPPQQANYTNPHAARTQATSTSSSSSASLRVAVQKSLMPFTASSATPAPALQRPSFTVPLRRTPATQHNTNSSSSSSPPTPSSLSTSGSDGGDGDRGGGGGQSAVAAAAVVLPASSAGKAADAGTRPPRAARKANPVSSVSIQAAAASASAAAEVGYVMGDNNSHPYHANTAVMASSKAAAAAAAVTNSNVSGAFATPPTAFPPPAPSSTLSPALPPEDEVAAYAKEVQRQQILAHANDLLTFCAIGNKVTSIRQCTSSFFVLLYQRLFDCSIAGIDRSPNTAEKRRRNVTLVLEQLRQHPYSLEGIAAEEVVKLNEDHISRLIMVFVQVAEDMRRQQQLQQHQSGLSVGAPYLATAGAAAPVNADTMTSAQAANQATQGVPALIPSNDGAGAGEDCGLARNSSGAYVPMGYTVAEVMPSHAALQQQPSPPQQYPAMGDRAAGYPFANPVLVALAANQHHRHSLNDFYVGRAPPLNGGLFDPSGGGTQASPQQHVNPNITDAAAAAAAGMMNPHDGEESPSSVSYYLDSSAIPTDELVAEWYRDLVYPALNTPKSEEGNAVLHSVVTTPSSEVRYAKGDPVHRGRPTRSDPAAPSITTTATTSSSSPLHAGPREVQKGGAVGDATANRKPAAQQPAAAAAAAAKGNKASPTPAGRARRPTTDAQYVQHHAHDIVRRCQRLGEALDAQEGCHRQAFVAQPLSPPKAAATAAAEKERYGSRLHRNPPEKDTAKDRQEDGGVHAGEEAGPLPTGAAVTAEGQTASAQTATPTQHPPPLPYTRANISPQQQQQHSPPRQLARHHRLAVEPPLTRQERDFFMHRPQQHSEAVQRDRKIERLRAARYLGDMQQLLRRRMRHEYDVQMNAMRGSLKASMKTAKAEKTDLLRRVRDENERYRAAYATLMEAAANEAQVPARVMSRHTAQLADYYATSLQRSNALCEALKREADHRTRAELLQYAEEVSAWQQHFLL</sequence>
<organism evidence="3 4">
    <name type="scientific">Leptomonas pyrrhocoris</name>
    <name type="common">Firebug parasite</name>
    <dbReference type="NCBI Taxonomy" id="157538"/>
    <lineage>
        <taxon>Eukaryota</taxon>
        <taxon>Discoba</taxon>
        <taxon>Euglenozoa</taxon>
        <taxon>Kinetoplastea</taxon>
        <taxon>Metakinetoplastina</taxon>
        <taxon>Trypanosomatida</taxon>
        <taxon>Trypanosomatidae</taxon>
        <taxon>Leishmaniinae</taxon>
        <taxon>Leptomonas</taxon>
    </lineage>
</organism>
<dbReference type="VEuPathDB" id="TriTrypDB:LpyrH10_14_1830"/>
<evidence type="ECO:0000313" key="4">
    <source>
        <dbReference type="Proteomes" id="UP000037923"/>
    </source>
</evidence>
<feature type="region of interest" description="Disordered" evidence="2">
    <location>
        <begin position="720"/>
        <end position="819"/>
    </location>
</feature>
<dbReference type="OMA" id="TSIRQCT"/>
<feature type="compositionally biased region" description="Low complexity" evidence="2">
    <location>
        <begin position="611"/>
        <end position="627"/>
    </location>
</feature>
<feature type="region of interest" description="Disordered" evidence="2">
    <location>
        <begin position="1"/>
        <end position="123"/>
    </location>
</feature>
<feature type="compositionally biased region" description="Low complexity" evidence="2">
    <location>
        <begin position="61"/>
        <end position="70"/>
    </location>
</feature>
<feature type="region of interest" description="Disordered" evidence="2">
    <location>
        <begin position="592"/>
        <end position="687"/>
    </location>
</feature>
<evidence type="ECO:0000256" key="1">
    <source>
        <dbReference type="SAM" id="Coils"/>
    </source>
</evidence>
<dbReference type="OrthoDB" id="545730at2759"/>
<feature type="compositionally biased region" description="Basic and acidic residues" evidence="2">
    <location>
        <begin position="731"/>
        <end position="763"/>
    </location>
</feature>
<gene>
    <name evidence="3" type="ORF">ABB37_06468</name>
</gene>
<feature type="compositionally biased region" description="Low complexity" evidence="2">
    <location>
        <begin position="92"/>
        <end position="108"/>
    </location>
</feature>
<dbReference type="PANTHER" id="PTHR22545:SF0">
    <property type="entry name" value="CENTROSOMAL PROTEIN OF 95 KDA"/>
    <property type="match status" value="1"/>
</dbReference>
<keyword evidence="4" id="KW-1185">Reference proteome</keyword>
<feature type="compositionally biased region" description="Low complexity" evidence="2">
    <location>
        <begin position="650"/>
        <end position="663"/>
    </location>
</feature>
<dbReference type="GO" id="GO:0000922">
    <property type="term" value="C:spindle pole"/>
    <property type="evidence" value="ECO:0007669"/>
    <property type="project" value="InterPro"/>
</dbReference>
<dbReference type="Proteomes" id="UP000037923">
    <property type="component" value="Unassembled WGS sequence"/>
</dbReference>
<dbReference type="PANTHER" id="PTHR22545">
    <property type="entry name" value="CENTROSOMAL PROTEIN OF 95 KDA"/>
    <property type="match status" value="1"/>
</dbReference>
<feature type="coiled-coil region" evidence="1">
    <location>
        <begin position="892"/>
        <end position="923"/>
    </location>
</feature>
<keyword evidence="1" id="KW-0175">Coiled coil</keyword>
<dbReference type="GeneID" id="26906757"/>
<evidence type="ECO:0000256" key="2">
    <source>
        <dbReference type="SAM" id="MobiDB-lite"/>
    </source>
</evidence>
<dbReference type="RefSeq" id="XP_015656776.1">
    <property type="nucleotide sequence ID" value="XM_015804798.1"/>
</dbReference>
<name>A0A0M9FY57_LEPPY</name>
<comment type="caution">
    <text evidence="3">The sequence shown here is derived from an EMBL/GenBank/DDBJ whole genome shotgun (WGS) entry which is preliminary data.</text>
</comment>